<sequence>MPHEGSPRWKFRKEKKLERRKKKRQEAAEQREEPVVVVVVKEDNTKYEQQKAEWEANEIKHKIIESARLKAKKKEEEARKLAQKKWQETLLSLPLTDKFPKKKETPFKTFISERKTYRERFLEAKKK</sequence>
<evidence type="ECO:0000256" key="1">
    <source>
        <dbReference type="SAM" id="MobiDB-lite"/>
    </source>
</evidence>
<feature type="compositionally biased region" description="Basic residues" evidence="1">
    <location>
        <begin position="9"/>
        <end position="24"/>
    </location>
</feature>
<protein>
    <submittedName>
        <fullName evidence="2">Uncharacterized protein</fullName>
    </submittedName>
</protein>
<proteinExistence type="predicted"/>
<accession>A0A367J682</accession>
<dbReference type="Proteomes" id="UP000253551">
    <property type="component" value="Unassembled WGS sequence"/>
</dbReference>
<organism evidence="2 3">
    <name type="scientific">Rhizopus stolonifer</name>
    <name type="common">Rhizopus nigricans</name>
    <dbReference type="NCBI Taxonomy" id="4846"/>
    <lineage>
        <taxon>Eukaryota</taxon>
        <taxon>Fungi</taxon>
        <taxon>Fungi incertae sedis</taxon>
        <taxon>Mucoromycota</taxon>
        <taxon>Mucoromycotina</taxon>
        <taxon>Mucoromycetes</taxon>
        <taxon>Mucorales</taxon>
        <taxon>Mucorineae</taxon>
        <taxon>Rhizopodaceae</taxon>
        <taxon>Rhizopus</taxon>
    </lineage>
</organism>
<keyword evidence="3" id="KW-1185">Reference proteome</keyword>
<reference evidence="2 3" key="1">
    <citation type="journal article" date="2018" name="G3 (Bethesda)">
        <title>Phylogenetic and Phylogenomic Definition of Rhizopus Species.</title>
        <authorList>
            <person name="Gryganskyi A.P."/>
            <person name="Golan J."/>
            <person name="Dolatabadi S."/>
            <person name="Mondo S."/>
            <person name="Robb S."/>
            <person name="Idnurm A."/>
            <person name="Muszewska A."/>
            <person name="Steczkiewicz K."/>
            <person name="Masonjones S."/>
            <person name="Liao H.L."/>
            <person name="Gajdeczka M.T."/>
            <person name="Anike F."/>
            <person name="Vuek A."/>
            <person name="Anishchenko I.M."/>
            <person name="Voigt K."/>
            <person name="de Hoog G.S."/>
            <person name="Smith M.E."/>
            <person name="Heitman J."/>
            <person name="Vilgalys R."/>
            <person name="Stajich J.E."/>
        </authorList>
    </citation>
    <scope>NUCLEOTIDE SEQUENCE [LARGE SCALE GENOMIC DNA]</scope>
    <source>
        <strain evidence="2 3">LSU 92-RS-03</strain>
    </source>
</reference>
<name>A0A367J682_RHIST</name>
<evidence type="ECO:0000313" key="2">
    <source>
        <dbReference type="EMBL" id="RCH85457.1"/>
    </source>
</evidence>
<comment type="caution">
    <text evidence="2">The sequence shown here is derived from an EMBL/GenBank/DDBJ whole genome shotgun (WGS) entry which is preliminary data.</text>
</comment>
<evidence type="ECO:0000313" key="3">
    <source>
        <dbReference type="Proteomes" id="UP000253551"/>
    </source>
</evidence>
<feature type="region of interest" description="Disordered" evidence="1">
    <location>
        <begin position="1"/>
        <end position="32"/>
    </location>
</feature>
<dbReference type="EMBL" id="PJQM01004166">
    <property type="protein sequence ID" value="RCH85457.1"/>
    <property type="molecule type" value="Genomic_DNA"/>
</dbReference>
<dbReference type="AlphaFoldDB" id="A0A367J682"/>
<gene>
    <name evidence="2" type="ORF">CU098_004650</name>
</gene>